<dbReference type="Proteomes" id="UP000677152">
    <property type="component" value="Chromosome"/>
</dbReference>
<evidence type="ECO:0000256" key="7">
    <source>
        <dbReference type="SAM" id="Phobius"/>
    </source>
</evidence>
<name>A0AA45L319_9PSEU</name>
<accession>A0AA45L319</accession>
<dbReference type="InterPro" id="IPR008693">
    <property type="entry name" value="MmpS"/>
</dbReference>
<gene>
    <name evidence="8" type="ORF">KCV87_22780</name>
</gene>
<proteinExistence type="inferred from homology"/>
<dbReference type="EMBL" id="CP073249">
    <property type="protein sequence ID" value="QUF02300.1"/>
    <property type="molecule type" value="Genomic_DNA"/>
</dbReference>
<protein>
    <submittedName>
        <fullName evidence="8">DUF4190 domain-containing protein</fullName>
    </submittedName>
</protein>
<evidence type="ECO:0000256" key="2">
    <source>
        <dbReference type="ARBA" id="ARBA00007531"/>
    </source>
</evidence>
<dbReference type="Pfam" id="PF05423">
    <property type="entry name" value="Mycobact_memb"/>
    <property type="match status" value="1"/>
</dbReference>
<feature type="transmembrane region" description="Helical" evidence="7">
    <location>
        <begin position="46"/>
        <end position="63"/>
    </location>
</feature>
<evidence type="ECO:0000256" key="6">
    <source>
        <dbReference type="ARBA" id="ARBA00023136"/>
    </source>
</evidence>
<dbReference type="Gene3D" id="2.60.40.2880">
    <property type="entry name" value="MmpS1-5, C-terminal soluble domain"/>
    <property type="match status" value="1"/>
</dbReference>
<evidence type="ECO:0000313" key="8">
    <source>
        <dbReference type="EMBL" id="QUF02300.1"/>
    </source>
</evidence>
<evidence type="ECO:0000256" key="4">
    <source>
        <dbReference type="ARBA" id="ARBA00022692"/>
    </source>
</evidence>
<comment type="similarity">
    <text evidence="2">Belongs to the MmpS family.</text>
</comment>
<reference evidence="8" key="1">
    <citation type="submission" date="2021-04" db="EMBL/GenBank/DDBJ databases">
        <title>Genomic sequence of Actinosynnema pretiosum subsp. pretiosum ATCC 31280 (C-14919).</title>
        <authorList>
            <person name="Bai L."/>
            <person name="Wang X."/>
            <person name="Xiao Y."/>
        </authorList>
    </citation>
    <scope>NUCLEOTIDE SEQUENCE</scope>
    <source>
        <strain evidence="8">ATCC 31280</strain>
    </source>
</reference>
<feature type="transmembrane region" description="Helical" evidence="7">
    <location>
        <begin position="75"/>
        <end position="101"/>
    </location>
</feature>
<dbReference type="GO" id="GO:0005886">
    <property type="term" value="C:plasma membrane"/>
    <property type="evidence" value="ECO:0007669"/>
    <property type="project" value="UniProtKB-SubCell"/>
</dbReference>
<dbReference type="InterPro" id="IPR038468">
    <property type="entry name" value="MmpS_C"/>
</dbReference>
<keyword evidence="6 7" id="KW-0472">Membrane</keyword>
<comment type="subcellular location">
    <subcellularLocation>
        <location evidence="1">Cell membrane</location>
    </subcellularLocation>
</comment>
<evidence type="ECO:0000256" key="5">
    <source>
        <dbReference type="ARBA" id="ARBA00022989"/>
    </source>
</evidence>
<evidence type="ECO:0000256" key="1">
    <source>
        <dbReference type="ARBA" id="ARBA00004236"/>
    </source>
</evidence>
<keyword evidence="5 7" id="KW-1133">Transmembrane helix</keyword>
<keyword evidence="3" id="KW-1003">Cell membrane</keyword>
<organism evidence="8 9">
    <name type="scientific">Actinosynnema pretiosum subsp. pretiosum</name>
    <dbReference type="NCBI Taxonomy" id="103721"/>
    <lineage>
        <taxon>Bacteria</taxon>
        <taxon>Bacillati</taxon>
        <taxon>Actinomycetota</taxon>
        <taxon>Actinomycetes</taxon>
        <taxon>Pseudonocardiales</taxon>
        <taxon>Pseudonocardiaceae</taxon>
        <taxon>Actinosynnema</taxon>
    </lineage>
</organism>
<sequence>MSYPQQYAQHAPQGHQQPAQNGLATGSLVLGVVGLLLSFIPFIGVIAWPLVIVGLVLGLVAVSKLTRNPANSKGLAISGTVLSALGLVVCVLWLVGFGAAVGNANEQAEKEVTVVYEVTGDAPSASVNYSSYGDGTSEDVNEDITTLPWKKEVRTRGLFSGSSLMVSTGAGGGAVTCKVFVDGQEKKTATASGEFAIASCSNF</sequence>
<keyword evidence="4 7" id="KW-0812">Transmembrane</keyword>
<evidence type="ECO:0000256" key="3">
    <source>
        <dbReference type="ARBA" id="ARBA00022475"/>
    </source>
</evidence>
<evidence type="ECO:0000313" key="9">
    <source>
        <dbReference type="Proteomes" id="UP000677152"/>
    </source>
</evidence>
<dbReference type="AlphaFoldDB" id="A0AA45L319"/>